<dbReference type="PANTHER" id="PTHR40980">
    <property type="entry name" value="PLUG DOMAIN-CONTAINING PROTEIN"/>
    <property type="match status" value="1"/>
</dbReference>
<feature type="chain" id="PRO_5034588648" evidence="4">
    <location>
        <begin position="22"/>
        <end position="809"/>
    </location>
</feature>
<evidence type="ECO:0000259" key="5">
    <source>
        <dbReference type="Pfam" id="PF14905"/>
    </source>
</evidence>
<reference evidence="6" key="1">
    <citation type="journal article" date="2014" name="Int. J. Syst. Evol. Microbiol.">
        <title>Complete genome sequence of Corynebacterium casei LMG S-19264T (=DSM 44701T), isolated from a smear-ripened cheese.</title>
        <authorList>
            <consortium name="US DOE Joint Genome Institute (JGI-PGF)"/>
            <person name="Walter F."/>
            <person name="Albersmeier A."/>
            <person name="Kalinowski J."/>
            <person name="Ruckert C."/>
        </authorList>
    </citation>
    <scope>NUCLEOTIDE SEQUENCE</scope>
    <source>
        <strain evidence="6">CGMCC 1.15966</strain>
    </source>
</reference>
<dbReference type="SUPFAM" id="SSF56935">
    <property type="entry name" value="Porins"/>
    <property type="match status" value="1"/>
</dbReference>
<dbReference type="Gene3D" id="2.40.170.20">
    <property type="entry name" value="TonB-dependent receptor, beta-barrel domain"/>
    <property type="match status" value="1"/>
</dbReference>
<dbReference type="AlphaFoldDB" id="A0A8H9KWC3"/>
<feature type="signal peptide" evidence="4">
    <location>
        <begin position="1"/>
        <end position="21"/>
    </location>
</feature>
<dbReference type="InterPro" id="IPR008969">
    <property type="entry name" value="CarboxyPept-like_regulatory"/>
</dbReference>
<dbReference type="Proteomes" id="UP000614460">
    <property type="component" value="Unassembled WGS sequence"/>
</dbReference>
<evidence type="ECO:0000313" key="7">
    <source>
        <dbReference type="Proteomes" id="UP000614460"/>
    </source>
</evidence>
<proteinExistence type="predicted"/>
<evidence type="ECO:0000256" key="3">
    <source>
        <dbReference type="ARBA" id="ARBA00023237"/>
    </source>
</evidence>
<reference evidence="6" key="2">
    <citation type="submission" date="2020-09" db="EMBL/GenBank/DDBJ databases">
        <authorList>
            <person name="Sun Q."/>
            <person name="Zhou Y."/>
        </authorList>
    </citation>
    <scope>NUCLEOTIDE SEQUENCE</scope>
    <source>
        <strain evidence="6">CGMCC 1.15966</strain>
    </source>
</reference>
<evidence type="ECO:0000256" key="4">
    <source>
        <dbReference type="SAM" id="SignalP"/>
    </source>
</evidence>
<evidence type="ECO:0000256" key="1">
    <source>
        <dbReference type="ARBA" id="ARBA00004442"/>
    </source>
</evidence>
<dbReference type="InterPro" id="IPR041700">
    <property type="entry name" value="OMP_b-brl_3"/>
</dbReference>
<feature type="domain" description="Outer membrane protein beta-barrel" evidence="5">
    <location>
        <begin position="383"/>
        <end position="784"/>
    </location>
</feature>
<dbReference type="PANTHER" id="PTHR40980:SF4">
    <property type="entry name" value="TONB-DEPENDENT RECEPTOR-LIKE BETA-BARREL DOMAIN-CONTAINING PROTEIN"/>
    <property type="match status" value="1"/>
</dbReference>
<keyword evidence="3" id="KW-0998">Cell outer membrane</keyword>
<keyword evidence="4" id="KW-0732">Signal</keyword>
<protein>
    <submittedName>
        <fullName evidence="6">TonB-dependent receptor</fullName>
    </submittedName>
</protein>
<evidence type="ECO:0000256" key="2">
    <source>
        <dbReference type="ARBA" id="ARBA00023136"/>
    </source>
</evidence>
<dbReference type="Gene3D" id="2.60.40.1120">
    <property type="entry name" value="Carboxypeptidase-like, regulatory domain"/>
    <property type="match status" value="1"/>
</dbReference>
<evidence type="ECO:0000313" key="6">
    <source>
        <dbReference type="EMBL" id="GGE10760.1"/>
    </source>
</evidence>
<comment type="subcellular location">
    <subcellularLocation>
        <location evidence="1">Cell outer membrane</location>
    </subcellularLocation>
</comment>
<dbReference type="GO" id="GO:0009279">
    <property type="term" value="C:cell outer membrane"/>
    <property type="evidence" value="ECO:0007669"/>
    <property type="project" value="UniProtKB-SubCell"/>
</dbReference>
<sequence length="809" mass="91174">MGRIITIMILFLASVVGKALANPRVQDTDIKGKVVNQDNQPVVSASVYLMSSTANVLIKSAVTDENGVYTIIKAPKGSYYIEVSSVGYGKSKSAVFELGDKAYEVEDIKISPSSQAIEAVTVEGRAPLVQNVNGKLVLNVENSTLAAGNNALEVVKRAPGVSVDKDDNLQLMGQQGVTVTIDGRQTYMTGEQLATFLKSTDASQIKSVEVTTTRSAKDDAEGAVGTINIVLKKSKTEGFNGSFIASAAHGKHPRGNTSLNINYKKNNTTLFGSYAYTNNKEENTLNIYREIRNAGNITYFDQKAQILEKNNSHNFRAGIEQKTSENNTMMFQVSGNKYSEDSENTSATTIGKSVSVIDSILRSPALNDMSLSRVSLNFNNEYKMDTLGQKLTLDLDWSIFNNDANMNYHNRMEFPNGSLVKPETFDRSIMPTDIDIYVGKLDYVKPFKKGNLEAGLKYSKVQSDNNMIYDRLNGDVWENIANRSNHFIYDEQIAAGYMDYSRAFGKWTTKVGIRAEYTKSNSEFVSTGENFERDYLDWFPSANLGYNLSENHIFSLGYAKKITRPNYRFLNPFRYYIDEKTYQLGNPDVKPQYTHGFTLNYTLMQMFNFTLGTDITNDAIVESMGQDSIKNETWVTRENLGRSVTSYLNMNIPFKVGKFWTMNNNITGIYMHFKGPIAGSVVDRGSFFIQANSFHNFRVNPQWSFEASVNGNTPFIYNLFKIQGRINTDLGVNYNFKDQKSSLKLAMTDVFRSSRNNLDTDFNEFRSRIRQYNDNQTVRLTFTYKFGNLKQQIRKSDSKNEEKDRVSVN</sequence>
<keyword evidence="2" id="KW-0472">Membrane</keyword>
<dbReference type="SUPFAM" id="SSF49464">
    <property type="entry name" value="Carboxypeptidase regulatory domain-like"/>
    <property type="match status" value="1"/>
</dbReference>
<comment type="caution">
    <text evidence="6">The sequence shown here is derived from an EMBL/GenBank/DDBJ whole genome shotgun (WGS) entry which is preliminary data.</text>
</comment>
<dbReference type="EMBL" id="BMKM01000001">
    <property type="protein sequence ID" value="GGE10760.1"/>
    <property type="molecule type" value="Genomic_DNA"/>
</dbReference>
<accession>A0A8H9KWC3</accession>
<dbReference type="InterPro" id="IPR036942">
    <property type="entry name" value="Beta-barrel_TonB_sf"/>
</dbReference>
<dbReference type="RefSeq" id="WP_094257552.1">
    <property type="nucleotide sequence ID" value="NZ_BMKM01000001.1"/>
</dbReference>
<keyword evidence="6" id="KW-0675">Receptor</keyword>
<gene>
    <name evidence="6" type="ORF">GCM10011516_05600</name>
</gene>
<name>A0A8H9KWC3_9SPHI</name>
<dbReference type="Pfam" id="PF14905">
    <property type="entry name" value="OMP_b-brl_3"/>
    <property type="match status" value="1"/>
</dbReference>
<organism evidence="6 7">
    <name type="scientific">Sphingobacterium cellulitidis</name>
    <dbReference type="NCBI Taxonomy" id="1768011"/>
    <lineage>
        <taxon>Bacteria</taxon>
        <taxon>Pseudomonadati</taxon>
        <taxon>Bacteroidota</taxon>
        <taxon>Sphingobacteriia</taxon>
        <taxon>Sphingobacteriales</taxon>
        <taxon>Sphingobacteriaceae</taxon>
        <taxon>Sphingobacterium</taxon>
    </lineage>
</organism>
<keyword evidence="7" id="KW-1185">Reference proteome</keyword>
<dbReference type="Pfam" id="PF13620">
    <property type="entry name" value="CarboxypepD_reg"/>
    <property type="match status" value="1"/>
</dbReference>